<keyword evidence="3 10" id="KW-0812">Transmembrane</keyword>
<dbReference type="InterPro" id="IPR002067">
    <property type="entry name" value="MCP"/>
</dbReference>
<comment type="similarity">
    <text evidence="10">Belongs to the mitochondrial carrier (TC 2.A.29) family. SLC25A38 subfamily.</text>
</comment>
<dbReference type="GO" id="GO:0015187">
    <property type="term" value="F:glycine transmembrane transporter activity"/>
    <property type="evidence" value="ECO:0007669"/>
    <property type="project" value="UniProtKB-UniRule"/>
</dbReference>
<feature type="repeat" description="Solcar" evidence="11">
    <location>
        <begin position="128"/>
        <end position="212"/>
    </location>
</feature>
<evidence type="ECO:0000256" key="7">
    <source>
        <dbReference type="ARBA" id="ARBA00023128"/>
    </source>
</evidence>
<dbReference type="PROSITE" id="PS50920">
    <property type="entry name" value="SOLCAR"/>
    <property type="match status" value="3"/>
</dbReference>
<comment type="subcellular location">
    <subcellularLocation>
        <location evidence="10">Mitochondrion inner membrane</location>
        <topology evidence="10">Multi-pass membrane protein</topology>
    </subcellularLocation>
    <subcellularLocation>
        <location evidence="1">Mitochondrion membrane</location>
        <topology evidence="1">Multi-pass membrane protein</topology>
    </subcellularLocation>
</comment>
<dbReference type="SUPFAM" id="SSF103506">
    <property type="entry name" value="Mitochondrial carrier"/>
    <property type="match status" value="1"/>
</dbReference>
<feature type="repeat" description="Solcar" evidence="11">
    <location>
        <begin position="226"/>
        <end position="310"/>
    </location>
</feature>
<keyword evidence="2 10" id="KW-0813">Transport</keyword>
<dbReference type="HAMAP" id="MF_03064">
    <property type="entry name" value="SLC25A38"/>
    <property type="match status" value="1"/>
</dbReference>
<keyword evidence="8 10" id="KW-0472">Membrane</keyword>
<evidence type="ECO:0000256" key="5">
    <source>
        <dbReference type="ARBA" id="ARBA00022792"/>
    </source>
</evidence>
<evidence type="ECO:0000256" key="4">
    <source>
        <dbReference type="ARBA" id="ARBA00022737"/>
    </source>
</evidence>
<reference evidence="12" key="1">
    <citation type="submission" date="2014-08" db="EMBL/GenBank/DDBJ databases">
        <authorList>
            <person name="Sharma Rahul"/>
            <person name="Thines Marco"/>
        </authorList>
    </citation>
    <scope>NUCLEOTIDE SEQUENCE</scope>
</reference>
<evidence type="ECO:0000256" key="9">
    <source>
        <dbReference type="ARBA" id="ARBA00034060"/>
    </source>
</evidence>
<keyword evidence="7 10" id="KW-0496">Mitochondrion</keyword>
<dbReference type="Gene3D" id="1.50.40.10">
    <property type="entry name" value="Mitochondrial carrier domain"/>
    <property type="match status" value="2"/>
</dbReference>
<evidence type="ECO:0000256" key="2">
    <source>
        <dbReference type="ARBA" id="ARBA00022448"/>
    </source>
</evidence>
<dbReference type="EMBL" id="LN483345">
    <property type="protein sequence ID" value="CDZ98674.1"/>
    <property type="molecule type" value="Genomic_DNA"/>
</dbReference>
<evidence type="ECO:0000256" key="3">
    <source>
        <dbReference type="ARBA" id="ARBA00022692"/>
    </source>
</evidence>
<comment type="catalytic activity">
    <reaction evidence="9 10">
        <text>glycine(in) = glycine(out)</text>
        <dbReference type="Rhea" id="RHEA:70715"/>
        <dbReference type="ChEBI" id="CHEBI:57305"/>
    </reaction>
</comment>
<dbReference type="PANTHER" id="PTHR46181:SF3">
    <property type="entry name" value="MITOCHONDRIAL GLYCINE TRANSPORTER"/>
    <property type="match status" value="1"/>
</dbReference>
<evidence type="ECO:0000256" key="10">
    <source>
        <dbReference type="HAMAP-Rule" id="MF_03064"/>
    </source>
</evidence>
<proteinExistence type="inferred from homology"/>
<dbReference type="PRINTS" id="PR00926">
    <property type="entry name" value="MITOCARRIER"/>
</dbReference>
<comment type="function">
    <text evidence="10">Mitochondrial glycine transporter that imports glycine into the mitochondrial matrix. Plays an important role in providing glycine for the first enzymatic step in heme biosynthesis, the condensation of glycine with succinyl-CoA to produce 5-aminolevulinate (ALA) in the miochondrial matrix.</text>
</comment>
<feature type="repeat" description="Solcar" evidence="11">
    <location>
        <begin position="8"/>
        <end position="92"/>
    </location>
</feature>
<dbReference type="InterPro" id="IPR030847">
    <property type="entry name" value="Hem25/SLC25A38"/>
</dbReference>
<dbReference type="AlphaFoldDB" id="A0A0F7SME2"/>
<dbReference type="PANTHER" id="PTHR46181">
    <property type="entry name" value="MITOCHONDRIAL GLYCINE TRANSPORTER"/>
    <property type="match status" value="1"/>
</dbReference>
<dbReference type="GO" id="GO:1904983">
    <property type="term" value="P:glycine import into mitochondrion"/>
    <property type="evidence" value="ECO:0007669"/>
    <property type="project" value="UniProtKB-UniRule"/>
</dbReference>
<evidence type="ECO:0000256" key="11">
    <source>
        <dbReference type="PROSITE-ProRule" id="PRU00282"/>
    </source>
</evidence>
<keyword evidence="5 10" id="KW-0999">Mitochondrion inner membrane</keyword>
<dbReference type="GO" id="GO:0005743">
    <property type="term" value="C:mitochondrial inner membrane"/>
    <property type="evidence" value="ECO:0007669"/>
    <property type="project" value="UniProtKB-SubCell"/>
</dbReference>
<evidence type="ECO:0000313" key="12">
    <source>
        <dbReference type="EMBL" id="CDZ98674.1"/>
    </source>
</evidence>
<evidence type="ECO:0000256" key="1">
    <source>
        <dbReference type="ARBA" id="ARBA00004225"/>
    </source>
</evidence>
<name>A0A0F7SME2_PHARH</name>
<keyword evidence="4 10" id="KW-0677">Repeat</keyword>
<protein>
    <recommendedName>
        <fullName evidence="10">Mitochondrial glycine transporter</fullName>
    </recommendedName>
    <alternativeName>
        <fullName evidence="10">Solute carrier family 25 member 38 homolog</fullName>
    </alternativeName>
</protein>
<dbReference type="Pfam" id="PF00153">
    <property type="entry name" value="Mito_carr"/>
    <property type="match status" value="3"/>
</dbReference>
<dbReference type="InterPro" id="IPR023395">
    <property type="entry name" value="MCP_dom_sf"/>
</dbReference>
<dbReference type="InterPro" id="IPR018108">
    <property type="entry name" value="MCP_transmembrane"/>
</dbReference>
<organism evidence="12">
    <name type="scientific">Phaffia rhodozyma</name>
    <name type="common">Yeast</name>
    <name type="synonym">Xanthophyllomyces dendrorhous</name>
    <dbReference type="NCBI Taxonomy" id="264483"/>
    <lineage>
        <taxon>Eukaryota</taxon>
        <taxon>Fungi</taxon>
        <taxon>Dikarya</taxon>
        <taxon>Basidiomycota</taxon>
        <taxon>Agaricomycotina</taxon>
        <taxon>Tremellomycetes</taxon>
        <taxon>Cystofilobasidiales</taxon>
        <taxon>Mrakiaceae</taxon>
        <taxon>Phaffia</taxon>
    </lineage>
</organism>
<evidence type="ECO:0000256" key="6">
    <source>
        <dbReference type="ARBA" id="ARBA00022989"/>
    </source>
</evidence>
<sequence length="326" mass="34658">MPTISKTSSAADHLLSGAVSGLASSVLLQPLDLLKTRIQQQGHSSRKTWEVTKNVIRDGGVLGLWRGTAPTIVRNVPGVAVYFYTLSEIRAGLSTLGYFSVSTPHVQSSSSTATTTSSPKSSSSLVKLSREGNLLAGAIARAGVGFVLNPVTVLKARYESNLYNYSSMLQAFRSIYAESGIPGLFRGFTATAIRDAPYAGLYVLFYEEAKMIADTLIASRPELGIPAPIIHSLSGVSAATLATLATAPADCIKTKMQVLPDLHPTVRKSSSLIYKEHGINGFFSGVSLRIARKGASSAIVWTVYEGLLLGFQSRQQRSTSLKADGA</sequence>
<evidence type="ECO:0000256" key="8">
    <source>
        <dbReference type="ARBA" id="ARBA00023136"/>
    </source>
</evidence>
<keyword evidence="6 10" id="KW-1133">Transmembrane helix</keyword>
<accession>A0A0F7SME2</accession>